<name>A0ABT3PKX4_9BACT</name>
<proteinExistence type="predicted"/>
<dbReference type="Gene3D" id="1.10.490.110">
    <property type="entry name" value="Uncharacterized conserved protein DUF2267"/>
    <property type="match status" value="1"/>
</dbReference>
<comment type="caution">
    <text evidence="1">The sequence shown here is derived from an EMBL/GenBank/DDBJ whole genome shotgun (WGS) entry which is preliminary data.</text>
</comment>
<keyword evidence="2" id="KW-1185">Reference proteome</keyword>
<dbReference type="Proteomes" id="UP001207918">
    <property type="component" value="Unassembled WGS sequence"/>
</dbReference>
<evidence type="ECO:0000313" key="2">
    <source>
        <dbReference type="Proteomes" id="UP001207918"/>
    </source>
</evidence>
<dbReference type="InterPro" id="IPR018727">
    <property type="entry name" value="DUF2267"/>
</dbReference>
<reference evidence="1 2" key="1">
    <citation type="submission" date="2021-03" db="EMBL/GenBank/DDBJ databases">
        <title>Aliifodinibius sp. nov., a new bacterium isolated from saline soil.</title>
        <authorList>
            <person name="Galisteo C."/>
            <person name="De La Haba R."/>
            <person name="Sanchez-Porro C."/>
            <person name="Ventosa A."/>
        </authorList>
    </citation>
    <scope>NUCLEOTIDE SEQUENCE [LARGE SCALE GENOMIC DNA]</scope>
    <source>
        <strain evidence="1 2">1BSP15-2V2</strain>
    </source>
</reference>
<dbReference type="InterPro" id="IPR038282">
    <property type="entry name" value="DUF2267_sf"/>
</dbReference>
<gene>
    <name evidence="1" type="ORF">J6I44_03325</name>
</gene>
<accession>A0ABT3PKX4</accession>
<dbReference type="RefSeq" id="WP_265764549.1">
    <property type="nucleotide sequence ID" value="NZ_JAGGJA010000002.1"/>
</dbReference>
<protein>
    <submittedName>
        <fullName evidence="1">DUF2267 domain-containing protein</fullName>
    </submittedName>
</protein>
<dbReference type="EMBL" id="JAGGJA010000002">
    <property type="protein sequence ID" value="MCW9705864.1"/>
    <property type="molecule type" value="Genomic_DNA"/>
</dbReference>
<evidence type="ECO:0000313" key="1">
    <source>
        <dbReference type="EMBL" id="MCW9705864.1"/>
    </source>
</evidence>
<organism evidence="1 2">
    <name type="scientific">Fodinibius salsisoli</name>
    <dbReference type="NCBI Taxonomy" id="2820877"/>
    <lineage>
        <taxon>Bacteria</taxon>
        <taxon>Pseudomonadati</taxon>
        <taxon>Balneolota</taxon>
        <taxon>Balneolia</taxon>
        <taxon>Balneolales</taxon>
        <taxon>Balneolaceae</taxon>
        <taxon>Fodinibius</taxon>
    </lineage>
</organism>
<sequence>MEKERKELHWYENVEPDFSTAEEGSDKEDQKKVSLAKYAADAYQWIEEVSVELEEQERKDIAWSVLRGVLHAIRDRLIPEEMFQLSAQLPMLIRGLYFEGYHYGDKPEKFHVEELEKRIKAAVAFPVDAKQAFKAVLQVLYKHISKGELNDIYATMPKDIKQLWDDCLKTNTP</sequence>
<dbReference type="Pfam" id="PF10025">
    <property type="entry name" value="DUF2267"/>
    <property type="match status" value="1"/>
</dbReference>